<dbReference type="EMBL" id="BOPB01000033">
    <property type="protein sequence ID" value="GIJ24418.1"/>
    <property type="molecule type" value="Genomic_DNA"/>
</dbReference>
<organism evidence="3 4">
    <name type="scientific">Micromonospora lutea</name>
    <dbReference type="NCBI Taxonomy" id="419825"/>
    <lineage>
        <taxon>Bacteria</taxon>
        <taxon>Bacillati</taxon>
        <taxon>Actinomycetota</taxon>
        <taxon>Actinomycetes</taxon>
        <taxon>Micromonosporales</taxon>
        <taxon>Micromonosporaceae</taxon>
        <taxon>Micromonospora</taxon>
    </lineage>
</organism>
<proteinExistence type="predicted"/>
<dbReference type="PANTHER" id="PTHR37981">
    <property type="entry name" value="LIPASE 2"/>
    <property type="match status" value="1"/>
</dbReference>
<dbReference type="Proteomes" id="UP000643165">
    <property type="component" value="Unassembled WGS sequence"/>
</dbReference>
<reference evidence="3 4" key="1">
    <citation type="submission" date="2021-01" db="EMBL/GenBank/DDBJ databases">
        <title>Whole genome shotgun sequence of Verrucosispora lutea NBRC 106530.</title>
        <authorList>
            <person name="Komaki H."/>
            <person name="Tamura T."/>
        </authorList>
    </citation>
    <scope>NUCLEOTIDE SEQUENCE [LARGE SCALE GENOMIC DNA]</scope>
    <source>
        <strain evidence="3 4">NBRC 106530</strain>
    </source>
</reference>
<accession>A0ABQ4J2K3</accession>
<dbReference type="SUPFAM" id="SSF52266">
    <property type="entry name" value="SGNH hydrolase"/>
    <property type="match status" value="1"/>
</dbReference>
<evidence type="ECO:0000259" key="2">
    <source>
        <dbReference type="Pfam" id="PF13472"/>
    </source>
</evidence>
<sequence length="543" mass="57633">MMIVDGKRRSRHRATFPWWSLRRRPGVGVPILVVVGLLAAVQPAVAASAAPTGATAAPTVSAAGESGSTEAWEPRPDLPGPVVVPRKGTRAAPFTSSTRPVSPKALPGQEKATGNGLRAGTGSAVRSRTAGAEQDADWYCQEQVARRTSVNADADNYSATVEYFAELSCNFYLDYAYGVVGVVDRSAGYDGTLLYVGSPFAFNRYYYGATSGGVRIPGDFYDGGRQVEILFELYLLAPIGTAWGACGPLPGLRYLLCEGLGTDLLHIVLGTGTLDTGLAAPVIRYTALGDSYSAGTGAPPYLGPPNPATCRRANATYSMQIRGDRFRGLPIDRTNLKACHGARISDLTNPRSLEEFAQIEYVKPYTRLVTVTIGGNDLGFAAKLRDCALSDCGGAPLVTPAELQATQVRLVALYQNILSRMRSDGVLAVLSYPAFLPIPGVDPLPTRLGCFGTNATIDTAELTRIAEATAQARDMIAAAVRATGDGRIVFVDAFDAFQGHRVCSDGPWSNGFVISDPEDSFHPNAAGYRAVADRLRQVLGITL</sequence>
<keyword evidence="4" id="KW-1185">Reference proteome</keyword>
<dbReference type="InterPro" id="IPR037460">
    <property type="entry name" value="SEST-like"/>
</dbReference>
<dbReference type="Gene3D" id="3.40.50.1110">
    <property type="entry name" value="SGNH hydrolase"/>
    <property type="match status" value="1"/>
</dbReference>
<dbReference type="InterPro" id="IPR013830">
    <property type="entry name" value="SGNH_hydro"/>
</dbReference>
<evidence type="ECO:0000313" key="3">
    <source>
        <dbReference type="EMBL" id="GIJ24418.1"/>
    </source>
</evidence>
<comment type="caution">
    <text evidence="3">The sequence shown here is derived from an EMBL/GenBank/DDBJ whole genome shotgun (WGS) entry which is preliminary data.</text>
</comment>
<gene>
    <name evidence="3" type="ORF">Vlu01_50420</name>
</gene>
<dbReference type="CDD" id="cd01823">
    <property type="entry name" value="SEST_like"/>
    <property type="match status" value="1"/>
</dbReference>
<feature type="compositionally biased region" description="Low complexity" evidence="1">
    <location>
        <begin position="49"/>
        <end position="64"/>
    </location>
</feature>
<evidence type="ECO:0000256" key="1">
    <source>
        <dbReference type="SAM" id="MobiDB-lite"/>
    </source>
</evidence>
<feature type="domain" description="SGNH hydrolase-type esterase" evidence="2">
    <location>
        <begin position="287"/>
        <end position="530"/>
    </location>
</feature>
<evidence type="ECO:0000313" key="4">
    <source>
        <dbReference type="Proteomes" id="UP000643165"/>
    </source>
</evidence>
<feature type="region of interest" description="Disordered" evidence="1">
    <location>
        <begin position="49"/>
        <end position="125"/>
    </location>
</feature>
<dbReference type="InterPro" id="IPR036514">
    <property type="entry name" value="SGNH_hydro_sf"/>
</dbReference>
<protein>
    <recommendedName>
        <fullName evidence="2">SGNH hydrolase-type esterase domain-containing protein</fullName>
    </recommendedName>
</protein>
<name>A0ABQ4J2K3_9ACTN</name>
<dbReference type="Pfam" id="PF13472">
    <property type="entry name" value="Lipase_GDSL_2"/>
    <property type="match status" value="1"/>
</dbReference>
<dbReference type="PANTHER" id="PTHR37981:SF1">
    <property type="entry name" value="SGNH HYDROLASE-TYPE ESTERASE DOMAIN-CONTAINING PROTEIN"/>
    <property type="match status" value="1"/>
</dbReference>